<evidence type="ECO:0000259" key="7">
    <source>
        <dbReference type="Pfam" id="PF25954"/>
    </source>
</evidence>
<accession>A0AB94IVA6</accession>
<reference evidence="9" key="1">
    <citation type="submission" date="2010-03" db="EMBL/GenBank/DDBJ databases">
        <title>The genome sequence of Synergistetes sp. SGP1.</title>
        <authorList>
            <consortium name="metaHIT consortium -- http://www.metahit.eu/"/>
            <person name="Pajon A."/>
            <person name="Turner K."/>
            <person name="Parkhill J."/>
            <person name="Wade W."/>
            <person name="Vartoukian S."/>
        </authorList>
    </citation>
    <scope>NUCLEOTIDE SEQUENCE [LARGE SCALE GENOMIC DNA]</scope>
    <source>
        <strain evidence="9">SGP1</strain>
    </source>
</reference>
<feature type="domain" description="Multidrug resistance protein MdtA-like barrel-sandwich hybrid" evidence="6">
    <location>
        <begin position="59"/>
        <end position="211"/>
    </location>
</feature>
<dbReference type="Pfam" id="PF25876">
    <property type="entry name" value="HH_MFP_RND"/>
    <property type="match status" value="1"/>
</dbReference>
<evidence type="ECO:0000256" key="1">
    <source>
        <dbReference type="ARBA" id="ARBA00004196"/>
    </source>
</evidence>
<dbReference type="Pfam" id="PF25917">
    <property type="entry name" value="BSH_RND"/>
    <property type="match status" value="1"/>
</dbReference>
<dbReference type="Gene3D" id="2.40.30.170">
    <property type="match status" value="1"/>
</dbReference>
<dbReference type="GO" id="GO:0022857">
    <property type="term" value="F:transmembrane transporter activity"/>
    <property type="evidence" value="ECO:0007669"/>
    <property type="project" value="InterPro"/>
</dbReference>
<sequence length="425" mass="45590">MKVFKMLSFGAIAAGIAWGVWYGFFRDEGTEYVYRTQPVTRGSISATVSATGSVNPVEMVDVGTQVSGTIKEIYVDYNSRVTKGQLIAMLDTDMLQSRIEEAKAALALAQARTTSAKASVADADRTFKRNKELWGRDLIARSELDAAETKLSLARASLAENNAQVVQAKASLKQAETSLGYARIVSPVDGVVIARKVDVGQTVAASLQTPTLFSIARDLTRMQIEASVDEADIGRIAEGQRAICRFDAWPDTTFEGTVTQVRLKSTVVSNVVTYTVIIRVDNSELKLKPSMTANVTIVTEEKKDALKVPAAALRFTPPGDVLAALSDASGAEQEEEGEGSIMGLPPMRRRNGVRSGDEDEPVVWVVEDGKIVGSVPVGEQGISDRTWVEVLNTQLKEGQELAVAFSTAGAAVAAEGEAVVVRMGR</sequence>
<dbReference type="AlphaFoldDB" id="A0AB94IVA6"/>
<dbReference type="InterPro" id="IPR050465">
    <property type="entry name" value="UPF0194_transport"/>
</dbReference>
<protein>
    <submittedName>
        <fullName evidence="8">RND family efflux transporter, MFP subunit</fullName>
    </submittedName>
</protein>
<feature type="domain" description="CusB-like beta-barrel" evidence="7">
    <location>
        <begin position="224"/>
        <end position="300"/>
    </location>
</feature>
<dbReference type="Gene3D" id="2.40.50.100">
    <property type="match status" value="1"/>
</dbReference>
<keyword evidence="3" id="KW-0175">Coiled coil</keyword>
<dbReference type="PANTHER" id="PTHR32347:SF14">
    <property type="entry name" value="EFFLUX SYSTEM COMPONENT YKNX-RELATED"/>
    <property type="match status" value="1"/>
</dbReference>
<evidence type="ECO:0000256" key="3">
    <source>
        <dbReference type="ARBA" id="ARBA00023054"/>
    </source>
</evidence>
<dbReference type="EMBL" id="FP929056">
    <property type="protein sequence ID" value="CBL27682.1"/>
    <property type="molecule type" value="Genomic_DNA"/>
</dbReference>
<dbReference type="GO" id="GO:0030313">
    <property type="term" value="C:cell envelope"/>
    <property type="evidence" value="ECO:0007669"/>
    <property type="project" value="UniProtKB-SubCell"/>
</dbReference>
<keyword evidence="9" id="KW-1185">Reference proteome</keyword>
<dbReference type="InterPro" id="IPR058792">
    <property type="entry name" value="Beta-barrel_RND_2"/>
</dbReference>
<evidence type="ECO:0000259" key="5">
    <source>
        <dbReference type="Pfam" id="PF25876"/>
    </source>
</evidence>
<dbReference type="SUPFAM" id="SSF111369">
    <property type="entry name" value="HlyD-like secretion proteins"/>
    <property type="match status" value="1"/>
</dbReference>
<proteinExistence type="inferred from homology"/>
<organism evidence="8 9">
    <name type="scientific">Fretibacterium fastidiosum</name>
    <dbReference type="NCBI Taxonomy" id="651822"/>
    <lineage>
        <taxon>Bacteria</taxon>
        <taxon>Thermotogati</taxon>
        <taxon>Synergistota</taxon>
        <taxon>Synergistia</taxon>
        <taxon>Synergistales</taxon>
        <taxon>Aminobacteriaceae</taxon>
        <taxon>Fretibacterium</taxon>
    </lineage>
</organism>
<dbReference type="PANTHER" id="PTHR32347">
    <property type="entry name" value="EFFLUX SYSTEM COMPONENT YKNX-RELATED"/>
    <property type="match status" value="1"/>
</dbReference>
<dbReference type="NCBIfam" id="TIGR01730">
    <property type="entry name" value="RND_mfp"/>
    <property type="match status" value="1"/>
</dbReference>
<evidence type="ECO:0000313" key="9">
    <source>
        <dbReference type="Proteomes" id="UP000008957"/>
    </source>
</evidence>
<dbReference type="Pfam" id="PF25954">
    <property type="entry name" value="Beta-barrel_RND_2"/>
    <property type="match status" value="1"/>
</dbReference>
<dbReference type="InterPro" id="IPR058625">
    <property type="entry name" value="MdtA-like_BSH"/>
</dbReference>
<dbReference type="GO" id="GO:1990961">
    <property type="term" value="P:xenobiotic detoxification by transmembrane export across the plasma membrane"/>
    <property type="evidence" value="ECO:0007669"/>
    <property type="project" value="InterPro"/>
</dbReference>
<evidence type="ECO:0000313" key="8">
    <source>
        <dbReference type="EMBL" id="CBL27682.1"/>
    </source>
</evidence>
<dbReference type="KEGG" id="sbr:SY1_01170"/>
<dbReference type="InterPro" id="IPR030190">
    <property type="entry name" value="MacA_alpha-hairpin_sf"/>
</dbReference>
<dbReference type="InterPro" id="IPR006143">
    <property type="entry name" value="RND_pump_MFP"/>
</dbReference>
<dbReference type="Gene3D" id="6.10.140.1990">
    <property type="match status" value="1"/>
</dbReference>
<dbReference type="InterPro" id="IPR058624">
    <property type="entry name" value="MdtA-like_HH"/>
</dbReference>
<feature type="region of interest" description="Disordered" evidence="4">
    <location>
        <begin position="327"/>
        <end position="357"/>
    </location>
</feature>
<dbReference type="GO" id="GO:1990195">
    <property type="term" value="C:macrolide transmembrane transporter complex"/>
    <property type="evidence" value="ECO:0007669"/>
    <property type="project" value="InterPro"/>
</dbReference>
<dbReference type="GO" id="GO:0019898">
    <property type="term" value="C:extrinsic component of membrane"/>
    <property type="evidence" value="ECO:0007669"/>
    <property type="project" value="InterPro"/>
</dbReference>
<evidence type="ECO:0000256" key="4">
    <source>
        <dbReference type="SAM" id="MobiDB-lite"/>
    </source>
</evidence>
<comment type="subcellular location">
    <subcellularLocation>
        <location evidence="1">Cell envelope</location>
    </subcellularLocation>
</comment>
<dbReference type="RefSeq" id="WP_015555829.1">
    <property type="nucleotide sequence ID" value="NC_021038.1"/>
</dbReference>
<evidence type="ECO:0000259" key="6">
    <source>
        <dbReference type="Pfam" id="PF25917"/>
    </source>
</evidence>
<evidence type="ECO:0000256" key="2">
    <source>
        <dbReference type="ARBA" id="ARBA00009477"/>
    </source>
</evidence>
<name>A0AB94IVA6_9BACT</name>
<reference evidence="8 9" key="2">
    <citation type="submission" date="2010-03" db="EMBL/GenBank/DDBJ databases">
        <authorList>
            <person name="Pajon A."/>
        </authorList>
    </citation>
    <scope>NUCLEOTIDE SEQUENCE [LARGE SCALE GENOMIC DNA]</scope>
    <source>
        <strain evidence="8 9">SGP1</strain>
    </source>
</reference>
<feature type="domain" description="Multidrug resistance protein MdtA-like alpha-helical hairpin" evidence="5">
    <location>
        <begin position="106"/>
        <end position="182"/>
    </location>
</feature>
<gene>
    <name evidence="8" type="ORF">SY1_01170</name>
</gene>
<comment type="similarity">
    <text evidence="2">Belongs to the membrane fusion protein (MFP) (TC 8.A.1) family.</text>
</comment>
<dbReference type="Proteomes" id="UP000008957">
    <property type="component" value="Chromosome"/>
</dbReference>